<dbReference type="EMBL" id="LK995479">
    <property type="protein sequence ID" value="CED90594.1"/>
    <property type="molecule type" value="Genomic_DNA"/>
</dbReference>
<evidence type="ECO:0000313" key="2">
    <source>
        <dbReference type="EMBL" id="CED90594.1"/>
    </source>
</evidence>
<feature type="region of interest" description="Disordered" evidence="1">
    <location>
        <begin position="121"/>
        <end position="141"/>
    </location>
</feature>
<protein>
    <submittedName>
        <fullName evidence="2">Uncharacterized protein</fullName>
    </submittedName>
</protein>
<dbReference type="AlphaFoldDB" id="A0A1L7RMS1"/>
<name>A0A1L7RMS1_9ACTO</name>
<gene>
    <name evidence="2" type="ORF">AAM4_0762</name>
</gene>
<feature type="compositionally biased region" description="Low complexity" evidence="1">
    <location>
        <begin position="131"/>
        <end position="141"/>
    </location>
</feature>
<evidence type="ECO:0000256" key="1">
    <source>
        <dbReference type="SAM" id="MobiDB-lite"/>
    </source>
</evidence>
<reference evidence="2" key="1">
    <citation type="submission" date="2014-07" db="EMBL/GenBank/DDBJ databases">
        <authorList>
            <person name="Zhang J.E."/>
            <person name="Yang H."/>
            <person name="Guo J."/>
            <person name="Deng Z."/>
            <person name="Luo H."/>
            <person name="Luo M."/>
            <person name="Zhao B."/>
        </authorList>
    </citation>
    <scope>NUCLEOTIDE SEQUENCE</scope>
    <source>
        <strain evidence="2">AM4</strain>
    </source>
</reference>
<proteinExistence type="predicted"/>
<dbReference type="RefSeq" id="WP_210579224.1">
    <property type="nucleotide sequence ID" value="NZ_LK995479.1"/>
</dbReference>
<sequence length="141" mass="15121">MCYHCRRRAQAAEAAAVAAPDVEDVVPPRPAAPSLRRLAGLEADAMVASPSLGREVTWPWRMLPGGMSMVQQELECLADLADQLRREGLVAMSRPRRSVQHGVGATILLTLTVRPATPEEARVLGHEPRPAQAAQASEVAA</sequence>
<accession>A0A1L7RMS1</accession>
<organism evidence="2">
    <name type="scientific">Actinomyces succiniciruminis</name>
    <dbReference type="NCBI Taxonomy" id="1522002"/>
    <lineage>
        <taxon>Bacteria</taxon>
        <taxon>Bacillati</taxon>
        <taxon>Actinomycetota</taxon>
        <taxon>Actinomycetes</taxon>
        <taxon>Actinomycetales</taxon>
        <taxon>Actinomycetaceae</taxon>
        <taxon>Actinomyces</taxon>
    </lineage>
</organism>